<dbReference type="InterPro" id="IPR050383">
    <property type="entry name" value="GlyoxalaseI/FosfomycinResist"/>
</dbReference>
<dbReference type="AlphaFoldDB" id="A0A418WFJ4"/>
<evidence type="ECO:0000259" key="1">
    <source>
        <dbReference type="PROSITE" id="PS51819"/>
    </source>
</evidence>
<name>A0A418WFJ4_9PROT</name>
<dbReference type="PANTHER" id="PTHR21366:SF14">
    <property type="entry name" value="GLYOXALASE DOMAIN-CONTAINING PROTEIN 5"/>
    <property type="match status" value="1"/>
</dbReference>
<keyword evidence="3" id="KW-1185">Reference proteome</keyword>
<gene>
    <name evidence="2" type="ORF">D3874_18825</name>
</gene>
<dbReference type="PROSITE" id="PS51819">
    <property type="entry name" value="VOC"/>
    <property type="match status" value="1"/>
</dbReference>
<dbReference type="SUPFAM" id="SSF54593">
    <property type="entry name" value="Glyoxalase/Bleomycin resistance protein/Dihydroxybiphenyl dioxygenase"/>
    <property type="match status" value="1"/>
</dbReference>
<keyword evidence="2" id="KW-0560">Oxidoreductase</keyword>
<protein>
    <submittedName>
        <fullName evidence="2">Biphenyl 2,3-dioxygenase</fullName>
    </submittedName>
</protein>
<comment type="caution">
    <text evidence="2">The sequence shown here is derived from an EMBL/GenBank/DDBJ whole genome shotgun (WGS) entry which is preliminary data.</text>
</comment>
<feature type="domain" description="VOC" evidence="1">
    <location>
        <begin position="23"/>
        <end position="140"/>
    </location>
</feature>
<accession>A0A418WFJ4</accession>
<organism evidence="2 3">
    <name type="scientific">Oleomonas cavernae</name>
    <dbReference type="NCBI Taxonomy" id="2320859"/>
    <lineage>
        <taxon>Bacteria</taxon>
        <taxon>Pseudomonadati</taxon>
        <taxon>Pseudomonadota</taxon>
        <taxon>Alphaproteobacteria</taxon>
        <taxon>Acetobacterales</taxon>
        <taxon>Acetobacteraceae</taxon>
        <taxon>Oleomonas</taxon>
    </lineage>
</organism>
<dbReference type="InterPro" id="IPR004360">
    <property type="entry name" value="Glyas_Fos-R_dOase_dom"/>
</dbReference>
<dbReference type="PANTHER" id="PTHR21366">
    <property type="entry name" value="GLYOXALASE FAMILY PROTEIN"/>
    <property type="match status" value="1"/>
</dbReference>
<dbReference type="InterPro" id="IPR029068">
    <property type="entry name" value="Glyas_Bleomycin-R_OHBP_Dase"/>
</dbReference>
<dbReference type="Gene3D" id="3.10.180.10">
    <property type="entry name" value="2,3-Dihydroxybiphenyl 1,2-Dioxygenase, domain 1"/>
    <property type="match status" value="1"/>
</dbReference>
<dbReference type="Proteomes" id="UP000284605">
    <property type="component" value="Unassembled WGS sequence"/>
</dbReference>
<reference evidence="2 3" key="1">
    <citation type="submission" date="2018-09" db="EMBL/GenBank/DDBJ databases">
        <authorList>
            <person name="Zhu H."/>
        </authorList>
    </citation>
    <scope>NUCLEOTIDE SEQUENCE [LARGE SCALE GENOMIC DNA]</scope>
    <source>
        <strain evidence="2 3">K1W22B-8</strain>
    </source>
</reference>
<dbReference type="InterPro" id="IPR037523">
    <property type="entry name" value="VOC_core"/>
</dbReference>
<evidence type="ECO:0000313" key="3">
    <source>
        <dbReference type="Proteomes" id="UP000284605"/>
    </source>
</evidence>
<dbReference type="GO" id="GO:0051213">
    <property type="term" value="F:dioxygenase activity"/>
    <property type="evidence" value="ECO:0007669"/>
    <property type="project" value="UniProtKB-KW"/>
</dbReference>
<dbReference type="EMBL" id="QYUK01000011">
    <property type="protein sequence ID" value="RJF88786.1"/>
    <property type="molecule type" value="Genomic_DNA"/>
</dbReference>
<dbReference type="OrthoDB" id="5243302at2"/>
<keyword evidence="2" id="KW-0223">Dioxygenase</keyword>
<evidence type="ECO:0000313" key="2">
    <source>
        <dbReference type="EMBL" id="RJF88786.1"/>
    </source>
</evidence>
<sequence>MAPERTSALPPTARERGVIAPQMLAHVVLRTAQYKRMVAWYQTVLNAQISFANQRITFMTYDGEHHRVAIANMPVVGRRAKHRAGVDHIAFTYASLGDLLETHARLKREGIDPAWCINHGPTTSLYYEDPDGGFIELQVDNFDSIEALTQWAMKGDFENNPIGTPFDPSALRARLMAGESEDVLKRRIEIGPQDGSSAPRAYFGTFIYGLVQLAKRLGVKT</sequence>
<proteinExistence type="predicted"/>
<dbReference type="Pfam" id="PF00903">
    <property type="entry name" value="Glyoxalase"/>
    <property type="match status" value="1"/>
</dbReference>